<dbReference type="SUPFAM" id="SSF53681">
    <property type="entry name" value="Aspartate/glutamate racemase"/>
    <property type="match status" value="2"/>
</dbReference>
<keyword evidence="3 8" id="KW-0133">Cell shape</keyword>
<dbReference type="RefSeq" id="WP_014974033.1">
    <property type="nucleotide sequence ID" value="NZ_CP042374.1"/>
</dbReference>
<dbReference type="NCBIfam" id="NF002035">
    <property type="entry name" value="PRK00865.1-3"/>
    <property type="match status" value="1"/>
</dbReference>
<dbReference type="GO" id="GO:0008881">
    <property type="term" value="F:glutamate racemase activity"/>
    <property type="evidence" value="ECO:0007669"/>
    <property type="project" value="UniProtKB-UniRule"/>
</dbReference>
<keyword evidence="6 8" id="KW-0961">Cell wall biogenesis/degradation</keyword>
<dbReference type="HAMAP" id="MF_00258">
    <property type="entry name" value="Glu_racemase"/>
    <property type="match status" value="1"/>
</dbReference>
<dbReference type="OMA" id="LDFFKPH"/>
<dbReference type="AlphaFoldDB" id="A0AAE6II21"/>
<dbReference type="InterPro" id="IPR033134">
    <property type="entry name" value="Asp/Glu_racemase_AS_2"/>
</dbReference>
<dbReference type="InterPro" id="IPR018187">
    <property type="entry name" value="Asp/Glu_racemase_AS_1"/>
</dbReference>
<organism evidence="9 10">
    <name type="scientific">Leuconostoc carnosum</name>
    <dbReference type="NCBI Taxonomy" id="1252"/>
    <lineage>
        <taxon>Bacteria</taxon>
        <taxon>Bacillati</taxon>
        <taxon>Bacillota</taxon>
        <taxon>Bacilli</taxon>
        <taxon>Lactobacillales</taxon>
        <taxon>Lactobacillaceae</taxon>
        <taxon>Leuconostoc</taxon>
    </lineage>
</organism>
<feature type="active site" description="Proton donor/acceptor" evidence="8">
    <location>
        <position position="186"/>
    </location>
</feature>
<feature type="binding site" evidence="8">
    <location>
        <begin position="76"/>
        <end position="77"/>
    </location>
    <ligand>
        <name>substrate</name>
    </ligand>
</feature>
<evidence type="ECO:0000256" key="3">
    <source>
        <dbReference type="ARBA" id="ARBA00022960"/>
    </source>
</evidence>
<dbReference type="GO" id="GO:0042802">
    <property type="term" value="F:identical protein binding"/>
    <property type="evidence" value="ECO:0007669"/>
    <property type="project" value="UniProtKB-ARBA"/>
</dbReference>
<proteinExistence type="inferred from homology"/>
<evidence type="ECO:0000256" key="5">
    <source>
        <dbReference type="ARBA" id="ARBA00023235"/>
    </source>
</evidence>
<dbReference type="InterPro" id="IPR015942">
    <property type="entry name" value="Asp/Glu/hydantoin_racemase"/>
</dbReference>
<dbReference type="InterPro" id="IPR004391">
    <property type="entry name" value="Glu_race"/>
</dbReference>
<evidence type="ECO:0000313" key="9">
    <source>
        <dbReference type="EMBL" id="QEA33039.1"/>
    </source>
</evidence>
<gene>
    <name evidence="9" type="primary">racE</name>
    <name evidence="8" type="synonym">murI</name>
    <name evidence="9" type="ORF">FGL89_02205</name>
</gene>
<dbReference type="GO" id="GO:0071555">
    <property type="term" value="P:cell wall organization"/>
    <property type="evidence" value="ECO:0007669"/>
    <property type="project" value="UniProtKB-KW"/>
</dbReference>
<dbReference type="EMBL" id="CP042374">
    <property type="protein sequence ID" value="QEA33039.1"/>
    <property type="molecule type" value="Genomic_DNA"/>
</dbReference>
<keyword evidence="4 8" id="KW-0573">Peptidoglycan synthesis</keyword>
<dbReference type="PANTHER" id="PTHR21198:SF2">
    <property type="entry name" value="GLUTAMATE RACEMASE"/>
    <property type="match status" value="1"/>
</dbReference>
<evidence type="ECO:0000256" key="7">
    <source>
        <dbReference type="ARBA" id="ARBA00070053"/>
    </source>
</evidence>
<feature type="binding site" evidence="8">
    <location>
        <begin position="11"/>
        <end position="12"/>
    </location>
    <ligand>
        <name>substrate</name>
    </ligand>
</feature>
<dbReference type="Gene3D" id="3.40.50.1860">
    <property type="match status" value="2"/>
</dbReference>
<evidence type="ECO:0000256" key="6">
    <source>
        <dbReference type="ARBA" id="ARBA00023316"/>
    </source>
</evidence>
<dbReference type="InterPro" id="IPR001920">
    <property type="entry name" value="Asp/Glu_race"/>
</dbReference>
<comment type="similarity">
    <text evidence="8">Belongs to the aspartate/glutamate racemases family.</text>
</comment>
<dbReference type="GeneID" id="61186539"/>
<evidence type="ECO:0000256" key="8">
    <source>
        <dbReference type="HAMAP-Rule" id="MF_00258"/>
    </source>
</evidence>
<dbReference type="NCBIfam" id="TIGR00067">
    <property type="entry name" value="glut_race"/>
    <property type="match status" value="1"/>
</dbReference>
<accession>A0AAE6II21</accession>
<protein>
    <recommendedName>
        <fullName evidence="7 8">Glutamate racemase</fullName>
        <ecNumber evidence="2 8">5.1.1.3</ecNumber>
    </recommendedName>
</protein>
<keyword evidence="5 8" id="KW-0413">Isomerase</keyword>
<feature type="active site" description="Proton donor/acceptor" evidence="8">
    <location>
        <position position="75"/>
    </location>
</feature>
<feature type="binding site" evidence="8">
    <location>
        <begin position="43"/>
        <end position="44"/>
    </location>
    <ligand>
        <name>substrate</name>
    </ligand>
</feature>
<comment type="pathway">
    <text evidence="8">Cell wall biogenesis; peptidoglycan biosynthesis.</text>
</comment>
<dbReference type="FunFam" id="3.40.50.1860:FF:000002">
    <property type="entry name" value="Glutamate racemase"/>
    <property type="match status" value="1"/>
</dbReference>
<dbReference type="Pfam" id="PF01177">
    <property type="entry name" value="Asp_Glu_race"/>
    <property type="match status" value="1"/>
</dbReference>
<evidence type="ECO:0000256" key="1">
    <source>
        <dbReference type="ARBA" id="ARBA00001602"/>
    </source>
</evidence>
<sequence length="281" mass="31048">MNKNNPIGMVDSGVGGLTVIKEAQKQLPNEQFIFIGDTARMPYGQRPVDEVIAYTFQMANYLMTEKHIKLLVIACNTATAAALPQLQLQLSIPVIGVIQPGAEAAALRTKNKKIGLIATAGTVNSKAYENQIADYGQDITLMSQAEPDFVQLVESNHYKTAIAQKVVSEHLATFKETAIDTLILGCTHFPLLASFIQVAVGPEVQLIDAGRETVNLISSYLDTYDLKSEIKYQHDNDTYYTTSDPEMFKLIATQWLERHNELDVRHLNIIGTGEAQHLEGK</sequence>
<reference evidence="9 10" key="1">
    <citation type="submission" date="2019-06" db="EMBL/GenBank/DDBJ databases">
        <title>Genome analyses of bacteria isolated from kimchi.</title>
        <authorList>
            <person name="Lee S."/>
            <person name="Ahn S."/>
            <person name="Roh S."/>
        </authorList>
    </citation>
    <scope>NUCLEOTIDE SEQUENCE [LARGE SCALE GENOMIC DNA]</scope>
    <source>
        <strain evidence="9 10">CBA3620</strain>
    </source>
</reference>
<evidence type="ECO:0000256" key="2">
    <source>
        <dbReference type="ARBA" id="ARBA00013090"/>
    </source>
</evidence>
<name>A0AAE6II21_LEUCA</name>
<comment type="catalytic activity">
    <reaction evidence="1 8">
        <text>L-glutamate = D-glutamate</text>
        <dbReference type="Rhea" id="RHEA:12813"/>
        <dbReference type="ChEBI" id="CHEBI:29985"/>
        <dbReference type="ChEBI" id="CHEBI:29986"/>
        <dbReference type="EC" id="5.1.1.3"/>
    </reaction>
</comment>
<dbReference type="PROSITE" id="PS00924">
    <property type="entry name" value="ASP_GLU_RACEMASE_2"/>
    <property type="match status" value="1"/>
</dbReference>
<comment type="function">
    <text evidence="8">Provides the (R)-glutamate required for cell wall biosynthesis.</text>
</comment>
<dbReference type="PROSITE" id="PS00923">
    <property type="entry name" value="ASP_GLU_RACEMASE_1"/>
    <property type="match status" value="1"/>
</dbReference>
<dbReference type="EC" id="5.1.1.3" evidence="2 8"/>
<evidence type="ECO:0000256" key="4">
    <source>
        <dbReference type="ARBA" id="ARBA00022984"/>
    </source>
</evidence>
<dbReference type="PANTHER" id="PTHR21198">
    <property type="entry name" value="GLUTAMATE RACEMASE"/>
    <property type="match status" value="1"/>
</dbReference>
<dbReference type="GO" id="GO:0008360">
    <property type="term" value="P:regulation of cell shape"/>
    <property type="evidence" value="ECO:0007669"/>
    <property type="project" value="UniProtKB-KW"/>
</dbReference>
<evidence type="ECO:0000313" key="10">
    <source>
        <dbReference type="Proteomes" id="UP000321332"/>
    </source>
</evidence>
<feature type="binding site" evidence="8">
    <location>
        <begin position="187"/>
        <end position="188"/>
    </location>
    <ligand>
        <name>substrate</name>
    </ligand>
</feature>
<dbReference type="Proteomes" id="UP000321332">
    <property type="component" value="Chromosome"/>
</dbReference>
<dbReference type="GO" id="GO:0009252">
    <property type="term" value="P:peptidoglycan biosynthetic process"/>
    <property type="evidence" value="ECO:0007669"/>
    <property type="project" value="UniProtKB-UniRule"/>
</dbReference>